<reference evidence="2" key="1">
    <citation type="submission" date="2020-04" db="EMBL/GenBank/DDBJ databases">
        <title>Nitratireductor sp. nov. isolated from mangrove soil.</title>
        <authorList>
            <person name="Ye Y."/>
        </authorList>
    </citation>
    <scope>NUCLEOTIDE SEQUENCE</scope>
    <source>
        <strain evidence="2">SY7</strain>
    </source>
</reference>
<dbReference type="RefSeq" id="WP_146298185.1">
    <property type="nucleotide sequence ID" value="NZ_CP042301.2"/>
</dbReference>
<name>A0A5B8KVJ1_9HYPH</name>
<feature type="signal peptide" evidence="1">
    <location>
        <begin position="1"/>
        <end position="29"/>
    </location>
</feature>
<evidence type="ECO:0000313" key="3">
    <source>
        <dbReference type="Proteomes" id="UP000321389"/>
    </source>
</evidence>
<proteinExistence type="predicted"/>
<evidence type="ECO:0000313" key="2">
    <source>
        <dbReference type="EMBL" id="QDY99529.1"/>
    </source>
</evidence>
<protein>
    <submittedName>
        <fullName evidence="2">DUF192 domain-containing protein</fullName>
    </submittedName>
</protein>
<dbReference type="KEGG" id="niy:FQ775_03595"/>
<evidence type="ECO:0000256" key="1">
    <source>
        <dbReference type="SAM" id="SignalP"/>
    </source>
</evidence>
<dbReference type="OrthoDB" id="9808290at2"/>
<dbReference type="Gene3D" id="2.60.120.1140">
    <property type="entry name" value="Protein of unknown function DUF192"/>
    <property type="match status" value="1"/>
</dbReference>
<keyword evidence="1" id="KW-0732">Signal</keyword>
<dbReference type="AlphaFoldDB" id="A0A5B8KVJ1"/>
<organism evidence="2 3">
    <name type="scientific">Nitratireductor mangrovi</name>
    <dbReference type="NCBI Taxonomy" id="2599600"/>
    <lineage>
        <taxon>Bacteria</taxon>
        <taxon>Pseudomonadati</taxon>
        <taxon>Pseudomonadota</taxon>
        <taxon>Alphaproteobacteria</taxon>
        <taxon>Hyphomicrobiales</taxon>
        <taxon>Phyllobacteriaceae</taxon>
        <taxon>Nitratireductor</taxon>
    </lineage>
</organism>
<dbReference type="EMBL" id="CP042301">
    <property type="protein sequence ID" value="QDY99529.1"/>
    <property type="molecule type" value="Genomic_DNA"/>
</dbReference>
<feature type="chain" id="PRO_5022686416" evidence="1">
    <location>
        <begin position="30"/>
        <end position="169"/>
    </location>
</feature>
<dbReference type="InterPro" id="IPR003795">
    <property type="entry name" value="DUF192"/>
</dbReference>
<sequence length="169" mass="18255">MHLILRPALALVLLAISALLAPLPETATAQTGQRALTLPVHASALVVETSGGPRSFAVEIADTSEKRSRGLMFRQSMPADRGMLFVFEETRPVGFWMQNTSLPLDLVFIAEDGTVRGIRQGTPFSTDLISSRGAVRFVLELNEGIAQKTGIAVGDRVRHPVIDRVARPG</sequence>
<dbReference type="InterPro" id="IPR038695">
    <property type="entry name" value="Saro_0823-like_sf"/>
</dbReference>
<keyword evidence="3" id="KW-1185">Reference proteome</keyword>
<dbReference type="PANTHER" id="PTHR37953">
    <property type="entry name" value="UPF0127 PROTEIN MJ1496"/>
    <property type="match status" value="1"/>
</dbReference>
<accession>A0A5B8KVJ1</accession>
<dbReference type="PANTHER" id="PTHR37953:SF1">
    <property type="entry name" value="UPF0127 PROTEIN MJ1496"/>
    <property type="match status" value="1"/>
</dbReference>
<dbReference type="Pfam" id="PF02643">
    <property type="entry name" value="DUF192"/>
    <property type="match status" value="1"/>
</dbReference>
<dbReference type="Proteomes" id="UP000321389">
    <property type="component" value="Chromosome"/>
</dbReference>
<gene>
    <name evidence="2" type="ORF">FQ775_03595</name>
</gene>